<evidence type="ECO:0000313" key="2">
    <source>
        <dbReference type="Proteomes" id="UP001062846"/>
    </source>
</evidence>
<evidence type="ECO:0000313" key="1">
    <source>
        <dbReference type="EMBL" id="KAI8563514.1"/>
    </source>
</evidence>
<name>A0ACC0PEM3_RHOML</name>
<organism evidence="1 2">
    <name type="scientific">Rhododendron molle</name>
    <name type="common">Chinese azalea</name>
    <name type="synonym">Azalea mollis</name>
    <dbReference type="NCBI Taxonomy" id="49168"/>
    <lineage>
        <taxon>Eukaryota</taxon>
        <taxon>Viridiplantae</taxon>
        <taxon>Streptophyta</taxon>
        <taxon>Embryophyta</taxon>
        <taxon>Tracheophyta</taxon>
        <taxon>Spermatophyta</taxon>
        <taxon>Magnoliopsida</taxon>
        <taxon>eudicotyledons</taxon>
        <taxon>Gunneridae</taxon>
        <taxon>Pentapetalae</taxon>
        <taxon>asterids</taxon>
        <taxon>Ericales</taxon>
        <taxon>Ericaceae</taxon>
        <taxon>Ericoideae</taxon>
        <taxon>Rhodoreae</taxon>
        <taxon>Rhododendron</taxon>
    </lineage>
</organism>
<proteinExistence type="predicted"/>
<dbReference type="EMBL" id="CM046390">
    <property type="protein sequence ID" value="KAI8563514.1"/>
    <property type="molecule type" value="Genomic_DNA"/>
</dbReference>
<dbReference type="Proteomes" id="UP001062846">
    <property type="component" value="Chromosome 3"/>
</dbReference>
<reference evidence="1" key="1">
    <citation type="submission" date="2022-02" db="EMBL/GenBank/DDBJ databases">
        <title>Plant Genome Project.</title>
        <authorList>
            <person name="Zhang R.-G."/>
        </authorList>
    </citation>
    <scope>NUCLEOTIDE SEQUENCE</scope>
    <source>
        <strain evidence="1">AT1</strain>
    </source>
</reference>
<comment type="caution">
    <text evidence="1">The sequence shown here is derived from an EMBL/GenBank/DDBJ whole genome shotgun (WGS) entry which is preliminary data.</text>
</comment>
<gene>
    <name evidence="1" type="ORF">RHMOL_Rhmol03G0116600</name>
</gene>
<protein>
    <submittedName>
        <fullName evidence="1">Uncharacterized protein</fullName>
    </submittedName>
</protein>
<sequence>MDTWTLLLCIIILCYVANLAFVFWSIYKVHDEAKDKTFEFEMSWVCDESKRQREKVISHFAFFGQIRHISQGLRLSFIAKQNLHVTTVGSTAGDVEGFERSNISGQLLRHPSGSQNMCANQVAATCLIAICELIGPDLTTLHVLLKLNELFDELVFSQEIGIASGTLERSSKVTKPKSGEDEIESRMDLVFLLYPSFASLLGMEKLSQGCATWLLLEQSLLQCHNWKGVARGCSPGTAHNDELNDTIPSFFVYSSVPSLALCFLSFHSEERVKHEVVPPASHFSSCPKFNEQIYTVLKFFSH</sequence>
<keyword evidence="2" id="KW-1185">Reference proteome</keyword>
<accession>A0ACC0PEM3</accession>